<dbReference type="PANTHER" id="PTHR12461">
    <property type="entry name" value="HYPOXIA-INDUCIBLE FACTOR 1 ALPHA INHIBITOR-RELATED"/>
    <property type="match status" value="1"/>
</dbReference>
<dbReference type="Pfam" id="PF13621">
    <property type="entry name" value="Cupin_8"/>
    <property type="match status" value="1"/>
</dbReference>
<evidence type="ECO:0000259" key="2">
    <source>
        <dbReference type="PROSITE" id="PS51184"/>
    </source>
</evidence>
<keyword evidence="3" id="KW-1185">Reference proteome</keyword>
<feature type="chain" id="PRO_5010320850" evidence="1">
    <location>
        <begin position="26"/>
        <end position="398"/>
    </location>
</feature>
<organism evidence="3 4">
    <name type="scientific">Lingula anatina</name>
    <name type="common">Brachiopod</name>
    <name type="synonym">Lingula unguis</name>
    <dbReference type="NCBI Taxonomy" id="7574"/>
    <lineage>
        <taxon>Eukaryota</taxon>
        <taxon>Metazoa</taxon>
        <taxon>Spiralia</taxon>
        <taxon>Lophotrochozoa</taxon>
        <taxon>Brachiopoda</taxon>
        <taxon>Linguliformea</taxon>
        <taxon>Lingulata</taxon>
        <taxon>Lingulida</taxon>
        <taxon>Linguloidea</taxon>
        <taxon>Lingulidae</taxon>
        <taxon>Lingula</taxon>
    </lineage>
</organism>
<dbReference type="Gene3D" id="2.60.120.650">
    <property type="entry name" value="Cupin"/>
    <property type="match status" value="1"/>
</dbReference>
<dbReference type="OrthoDB" id="415358at2759"/>
<gene>
    <name evidence="4" type="primary">LOC106174795</name>
</gene>
<dbReference type="AlphaFoldDB" id="A0A1S3JNJ7"/>
<dbReference type="GeneID" id="106174795"/>
<dbReference type="SUPFAM" id="SSF51197">
    <property type="entry name" value="Clavaminate synthase-like"/>
    <property type="match status" value="1"/>
</dbReference>
<dbReference type="OMA" id="AVNIWWA"/>
<protein>
    <submittedName>
        <fullName evidence="4">JmjC domain-containing protein 5</fullName>
    </submittedName>
</protein>
<feature type="signal peptide" evidence="1">
    <location>
        <begin position="1"/>
        <end position="25"/>
    </location>
</feature>
<dbReference type="PANTHER" id="PTHR12461:SF18">
    <property type="entry name" value="JMJC DOMAIN-CONTAINING PROTEIN"/>
    <property type="match status" value="1"/>
</dbReference>
<dbReference type="RefSeq" id="XP_013411943.1">
    <property type="nucleotide sequence ID" value="XM_013556489.1"/>
</dbReference>
<dbReference type="InterPro" id="IPR041667">
    <property type="entry name" value="Cupin_8"/>
</dbReference>
<name>A0A1S3JNJ7_LINAN</name>
<evidence type="ECO:0000313" key="3">
    <source>
        <dbReference type="Proteomes" id="UP000085678"/>
    </source>
</evidence>
<dbReference type="Proteomes" id="UP000085678">
    <property type="component" value="Unplaced"/>
</dbReference>
<dbReference type="FunFam" id="2.60.120.650:FF:000025">
    <property type="entry name" value="Lysine-specific demethylase 8"/>
    <property type="match status" value="1"/>
</dbReference>
<keyword evidence="1" id="KW-0732">Signal</keyword>
<reference evidence="4" key="1">
    <citation type="submission" date="2025-08" db="UniProtKB">
        <authorList>
            <consortium name="RefSeq"/>
        </authorList>
    </citation>
    <scope>IDENTIFICATION</scope>
    <source>
        <tissue evidence="4">Gonads</tissue>
    </source>
</reference>
<dbReference type="KEGG" id="lak:106174795"/>
<feature type="domain" description="JmjC" evidence="2">
    <location>
        <begin position="133"/>
        <end position="286"/>
    </location>
</feature>
<dbReference type="STRING" id="7574.A0A1S3JNJ7"/>
<accession>A0A1S3JNJ7</accession>
<dbReference type="InterPro" id="IPR003347">
    <property type="entry name" value="JmjC_dom"/>
</dbReference>
<dbReference type="PROSITE" id="PS51184">
    <property type="entry name" value="JMJC"/>
    <property type="match status" value="1"/>
</dbReference>
<proteinExistence type="predicted"/>
<dbReference type="SMART" id="SM00558">
    <property type="entry name" value="JmjC"/>
    <property type="match status" value="1"/>
</dbReference>
<evidence type="ECO:0000313" key="4">
    <source>
        <dbReference type="RefSeq" id="XP_013411943.1"/>
    </source>
</evidence>
<dbReference type="InParanoid" id="A0A1S3JNJ7"/>
<sequence length="398" mass="45579">MGVVSHVVIFSAFCLFAGHVAICFAEEIPGHLQYLGSHRPAEGTIGIKDFWPDPATFYNNYIKPGKPLLFKGKAKGIPAFNLWTDEYLRNKYGDIKIDIEKGKKETRQGGMLRVPMSTFLNLYKEANIYMVYSLGSKMMEEFHLPKPLLCGGYTKILQDAVLWFSSGGTKSVLHSDDIDNINCLMDGTKRLIFIDKKYKDLVEKDGFREDGGYSSVDVEKVDMEKFPSFRNIPWSEVTMDKGDCLFIPTGWYHHVSSTGPRNLAINIWFTHLPKFNHTDCAVPGELPESLPLTKFKVASLNYDNEEVRGELTDLLRPFKDQEISKDEFLDATKEAQSDLQRDEWINIFDFIDGNNDSLLDWMELNSFDIDEFIKKFPNFQVNDEAKNSGENEKKHEEL</sequence>
<evidence type="ECO:0000256" key="1">
    <source>
        <dbReference type="SAM" id="SignalP"/>
    </source>
</evidence>